<dbReference type="EMBL" id="HBIS01001384">
    <property type="protein sequence ID" value="CAE0607394.1"/>
    <property type="molecule type" value="Transcribed_RNA"/>
</dbReference>
<dbReference type="Gene3D" id="2.60.120.260">
    <property type="entry name" value="Galactose-binding domain-like"/>
    <property type="match status" value="1"/>
</dbReference>
<keyword evidence="4 7" id="KW-0472">Membrane</keyword>
<keyword evidence="8" id="KW-0732">Signal</keyword>
<dbReference type="InterPro" id="IPR045120">
    <property type="entry name" value="Suco/Slp1-like"/>
</dbReference>
<dbReference type="GO" id="GO:0012505">
    <property type="term" value="C:endomembrane system"/>
    <property type="evidence" value="ECO:0007669"/>
    <property type="project" value="UniProtKB-SubCell"/>
</dbReference>
<dbReference type="AlphaFoldDB" id="A0A6U9QGU5"/>
<sequence length="642" mass="71287">MQHPPPPPHLGVPWTALVLLGWAAAGGGAAEPPDVGLCPWPGLVDRYNVPWKTCGWHPATPKETQVEQNIQTNKEESVGHIPAGGKKHGKAQTAQKVVPLEQYRKAVEEEVRKKAAKDHVQHEQGGKAETTEGSDIHEAPTEPVIKDGKAIEAHSNAAGGVEEALESLDRVNYASASDGAKVLAANKDAKGISNLLNENKDTYMISPCASDKWLVMELSQEAAVDSIVVANFEFYSSSLKEFELLGTQEHPQFTKEGKDPIKDFEGGVQWIHLGSFEAPKNLRKPHLFTISEPAWVRYLQLRLLSHYGEEKYCTLSLFRVHGTDTMESLRKEIEMASKEVEDFELALRASNRKSADDLKLKGDIAGEDKDTLAVEVQESTSMENNLQDTNTTLLTTNITFQTNVSENPPYEPSNEHMGEVSLNETCPSTEKQIEPIESQHIVEESLNISEGIRVEQASNSTGKETPKSSLPNVQRSTTILRNNARQENVMNILVKKVKTLELNLTVIDKYVEDLSTKYKAAFEELGQESTQQEEQLTDLLYRVSRLELQKADEDEVLRQRIKASLQQELSRFSLEINALQRALDRARSREFAAAGISVLLGALLLLNRPAFSTEGSLFHLLVTFLAISNGLISVFLQWKLLS</sequence>
<gene>
    <name evidence="10" type="ORF">PSAL00342_LOCUS1211</name>
    <name evidence="11" type="ORF">PSAL00342_LOCUS1212</name>
</gene>
<dbReference type="PANTHER" id="PTHR12953:SF0">
    <property type="entry name" value="SUN DOMAIN-CONTAINING OSSIFICATION FACTOR"/>
    <property type="match status" value="1"/>
</dbReference>
<keyword evidence="5" id="KW-0175">Coiled coil</keyword>
<evidence type="ECO:0000313" key="10">
    <source>
        <dbReference type="EMBL" id="CAE0607394.1"/>
    </source>
</evidence>
<evidence type="ECO:0000256" key="7">
    <source>
        <dbReference type="SAM" id="Phobius"/>
    </source>
</evidence>
<feature type="transmembrane region" description="Helical" evidence="7">
    <location>
        <begin position="591"/>
        <end position="611"/>
    </location>
</feature>
<evidence type="ECO:0000256" key="3">
    <source>
        <dbReference type="ARBA" id="ARBA00022989"/>
    </source>
</evidence>
<feature type="transmembrane region" description="Helical" evidence="7">
    <location>
        <begin position="617"/>
        <end position="636"/>
    </location>
</feature>
<evidence type="ECO:0000256" key="4">
    <source>
        <dbReference type="ARBA" id="ARBA00023136"/>
    </source>
</evidence>
<feature type="region of interest" description="Disordered" evidence="6">
    <location>
        <begin position="114"/>
        <end position="135"/>
    </location>
</feature>
<feature type="chain" id="PRO_5035586155" description="SUN domain-containing protein" evidence="8">
    <location>
        <begin position="31"/>
        <end position="642"/>
    </location>
</feature>
<evidence type="ECO:0000256" key="2">
    <source>
        <dbReference type="ARBA" id="ARBA00022692"/>
    </source>
</evidence>
<feature type="coiled-coil region" evidence="5">
    <location>
        <begin position="562"/>
        <end position="589"/>
    </location>
</feature>
<evidence type="ECO:0000256" key="8">
    <source>
        <dbReference type="SAM" id="SignalP"/>
    </source>
</evidence>
<dbReference type="EMBL" id="HBIS01001385">
    <property type="protein sequence ID" value="CAE0607395.1"/>
    <property type="molecule type" value="Transcribed_RNA"/>
</dbReference>
<dbReference type="GO" id="GO:0005737">
    <property type="term" value="C:cytoplasm"/>
    <property type="evidence" value="ECO:0007669"/>
    <property type="project" value="TreeGrafter"/>
</dbReference>
<evidence type="ECO:0000313" key="11">
    <source>
        <dbReference type="EMBL" id="CAE0607395.1"/>
    </source>
</evidence>
<dbReference type="PANTHER" id="PTHR12953">
    <property type="entry name" value="MEMBRANE PROTEIN CH1 RELATED"/>
    <property type="match status" value="1"/>
</dbReference>
<feature type="domain" description="SUN" evidence="9">
    <location>
        <begin position="133"/>
        <end position="325"/>
    </location>
</feature>
<dbReference type="InterPro" id="IPR008979">
    <property type="entry name" value="Galactose-bd-like_sf"/>
</dbReference>
<evidence type="ECO:0000256" key="6">
    <source>
        <dbReference type="SAM" id="MobiDB-lite"/>
    </source>
</evidence>
<evidence type="ECO:0000256" key="5">
    <source>
        <dbReference type="SAM" id="Coils"/>
    </source>
</evidence>
<reference evidence="10" key="1">
    <citation type="submission" date="2021-01" db="EMBL/GenBank/DDBJ databases">
        <authorList>
            <person name="Corre E."/>
            <person name="Pelletier E."/>
            <person name="Niang G."/>
            <person name="Scheremetjew M."/>
            <person name="Finn R."/>
            <person name="Kale V."/>
            <person name="Holt S."/>
            <person name="Cochrane G."/>
            <person name="Meng A."/>
            <person name="Brown T."/>
            <person name="Cohen L."/>
        </authorList>
    </citation>
    <scope>NUCLEOTIDE SEQUENCE</scope>
    <source>
        <strain evidence="10">CCMP1897</strain>
    </source>
</reference>
<keyword evidence="2 7" id="KW-0812">Transmembrane</keyword>
<protein>
    <recommendedName>
        <fullName evidence="9">SUN domain-containing protein</fullName>
    </recommendedName>
</protein>
<evidence type="ECO:0000256" key="1">
    <source>
        <dbReference type="ARBA" id="ARBA00004308"/>
    </source>
</evidence>
<dbReference type="SUPFAM" id="SSF49785">
    <property type="entry name" value="Galactose-binding domain-like"/>
    <property type="match status" value="1"/>
</dbReference>
<dbReference type="GO" id="GO:0034975">
    <property type="term" value="P:protein folding in endoplasmic reticulum"/>
    <property type="evidence" value="ECO:0007669"/>
    <property type="project" value="TreeGrafter"/>
</dbReference>
<organism evidence="10">
    <name type="scientific">Picocystis salinarum</name>
    <dbReference type="NCBI Taxonomy" id="88271"/>
    <lineage>
        <taxon>Eukaryota</taxon>
        <taxon>Viridiplantae</taxon>
        <taxon>Chlorophyta</taxon>
        <taxon>Picocystophyceae</taxon>
        <taxon>Picocystales</taxon>
        <taxon>Picocystaceae</taxon>
        <taxon>Picocystis</taxon>
    </lineage>
</organism>
<feature type="coiled-coil region" evidence="5">
    <location>
        <begin position="326"/>
        <end position="353"/>
    </location>
</feature>
<accession>A0A6U9QGU5</accession>
<name>A0A6U9QGU5_9CHLO</name>
<feature type="signal peptide" evidence="8">
    <location>
        <begin position="1"/>
        <end position="30"/>
    </location>
</feature>
<keyword evidence="3 7" id="KW-1133">Transmembrane helix</keyword>
<comment type="subcellular location">
    <subcellularLocation>
        <location evidence="1">Endomembrane system</location>
    </subcellularLocation>
</comment>
<feature type="region of interest" description="Disordered" evidence="6">
    <location>
        <begin position="456"/>
        <end position="477"/>
    </location>
</feature>
<dbReference type="InterPro" id="IPR012919">
    <property type="entry name" value="SUN_dom"/>
</dbReference>
<dbReference type="Pfam" id="PF07738">
    <property type="entry name" value="Sad1_UNC"/>
    <property type="match status" value="1"/>
</dbReference>
<evidence type="ECO:0000259" key="9">
    <source>
        <dbReference type="PROSITE" id="PS51469"/>
    </source>
</evidence>
<dbReference type="GO" id="GO:0016020">
    <property type="term" value="C:membrane"/>
    <property type="evidence" value="ECO:0007669"/>
    <property type="project" value="InterPro"/>
</dbReference>
<dbReference type="PROSITE" id="PS51469">
    <property type="entry name" value="SUN"/>
    <property type="match status" value="1"/>
</dbReference>
<proteinExistence type="predicted"/>